<evidence type="ECO:0000313" key="1">
    <source>
        <dbReference type="EMBL" id="KAI7730918.1"/>
    </source>
</evidence>
<dbReference type="SUPFAM" id="SSF56784">
    <property type="entry name" value="HAD-like"/>
    <property type="match status" value="1"/>
</dbReference>
<dbReference type="EMBL" id="JAMZMK010010593">
    <property type="protein sequence ID" value="KAI7730918.1"/>
    <property type="molecule type" value="Genomic_DNA"/>
</dbReference>
<keyword evidence="2" id="KW-1185">Reference proteome</keyword>
<dbReference type="InterPro" id="IPR023214">
    <property type="entry name" value="HAD_sf"/>
</dbReference>
<gene>
    <name evidence="1" type="ORF">M8C21_013340</name>
</gene>
<reference evidence="1" key="1">
    <citation type="submission" date="2022-06" db="EMBL/GenBank/DDBJ databases">
        <title>Uncovering the hologenomic basis of an extraordinary plant invasion.</title>
        <authorList>
            <person name="Bieker V.C."/>
            <person name="Martin M.D."/>
            <person name="Gilbert T."/>
            <person name="Hodgins K."/>
            <person name="Battlay P."/>
            <person name="Petersen B."/>
            <person name="Wilson J."/>
        </authorList>
    </citation>
    <scope>NUCLEOTIDE SEQUENCE</scope>
    <source>
        <strain evidence="1">AA19_3_7</strain>
        <tissue evidence="1">Leaf</tissue>
    </source>
</reference>
<evidence type="ECO:0000313" key="2">
    <source>
        <dbReference type="Proteomes" id="UP001206925"/>
    </source>
</evidence>
<dbReference type="Proteomes" id="UP001206925">
    <property type="component" value="Unassembled WGS sequence"/>
</dbReference>
<dbReference type="InterPro" id="IPR036412">
    <property type="entry name" value="HAD-like_sf"/>
</dbReference>
<dbReference type="PANTHER" id="PTHR12725">
    <property type="entry name" value="HALOACID DEHALOGENASE-LIKE HYDROLASE"/>
    <property type="match status" value="1"/>
</dbReference>
<dbReference type="AlphaFoldDB" id="A0AAD5G892"/>
<sequence length="160" mass="18086">MEVKAKEEPIEAEKKQVKEEALQLTKMFCNCWKEIDKKEIPLQDKNTHCVFVMYLGFVHGSYLKQDHVLRNLLVSLPIKKVIFSNANDAHVAAVIGQLGLEDCFDDVICFESLNPKIQTVDTFKGDDEPVGLLPNGPVICKPSENAFQEAFKMAKINPHK</sequence>
<organism evidence="1 2">
    <name type="scientific">Ambrosia artemisiifolia</name>
    <name type="common">Common ragweed</name>
    <dbReference type="NCBI Taxonomy" id="4212"/>
    <lineage>
        <taxon>Eukaryota</taxon>
        <taxon>Viridiplantae</taxon>
        <taxon>Streptophyta</taxon>
        <taxon>Embryophyta</taxon>
        <taxon>Tracheophyta</taxon>
        <taxon>Spermatophyta</taxon>
        <taxon>Magnoliopsida</taxon>
        <taxon>eudicotyledons</taxon>
        <taxon>Gunneridae</taxon>
        <taxon>Pentapetalae</taxon>
        <taxon>asterids</taxon>
        <taxon>campanulids</taxon>
        <taxon>Asterales</taxon>
        <taxon>Asteraceae</taxon>
        <taxon>Asteroideae</taxon>
        <taxon>Heliantheae alliance</taxon>
        <taxon>Heliantheae</taxon>
        <taxon>Ambrosia</taxon>
    </lineage>
</organism>
<proteinExistence type="predicted"/>
<name>A0AAD5G892_AMBAR</name>
<dbReference type="Gene3D" id="3.40.50.1000">
    <property type="entry name" value="HAD superfamily/HAD-like"/>
    <property type="match status" value="1"/>
</dbReference>
<comment type="caution">
    <text evidence="1">The sequence shown here is derived from an EMBL/GenBank/DDBJ whole genome shotgun (WGS) entry which is preliminary data.</text>
</comment>
<accession>A0AAD5G892</accession>
<protein>
    <submittedName>
        <fullName evidence="1">Uncharacterized protein</fullName>
    </submittedName>
</protein>
<feature type="non-terminal residue" evidence="1">
    <location>
        <position position="160"/>
    </location>
</feature>
<dbReference type="PANTHER" id="PTHR12725:SF118">
    <property type="entry name" value="PYRIDOXAL PHOSPHATASE"/>
    <property type="match status" value="1"/>
</dbReference>